<organism evidence="2 3">
    <name type="scientific">Desulfosarcina widdelii</name>
    <dbReference type="NCBI Taxonomy" id="947919"/>
    <lineage>
        <taxon>Bacteria</taxon>
        <taxon>Pseudomonadati</taxon>
        <taxon>Thermodesulfobacteriota</taxon>
        <taxon>Desulfobacteria</taxon>
        <taxon>Desulfobacterales</taxon>
        <taxon>Desulfosarcinaceae</taxon>
        <taxon>Desulfosarcina</taxon>
    </lineage>
</organism>
<reference evidence="2 3" key="1">
    <citation type="submission" date="2019-11" db="EMBL/GenBank/DDBJ databases">
        <title>Comparative genomics of hydrocarbon-degrading Desulfosarcina strains.</title>
        <authorList>
            <person name="Watanabe M."/>
            <person name="Kojima H."/>
            <person name="Fukui M."/>
        </authorList>
    </citation>
    <scope>NUCLEOTIDE SEQUENCE [LARGE SCALE GENOMIC DNA]</scope>
    <source>
        <strain evidence="2 3">PP31</strain>
    </source>
</reference>
<feature type="transmembrane region" description="Helical" evidence="1">
    <location>
        <begin position="77"/>
        <end position="101"/>
    </location>
</feature>
<dbReference type="InterPro" id="IPR008407">
    <property type="entry name" value="Brnchd-chn_aa_trnsp_AzlD"/>
</dbReference>
<keyword evidence="3" id="KW-1185">Reference proteome</keyword>
<accession>A0A5K7Z154</accession>
<keyword evidence="1" id="KW-0812">Transmembrane</keyword>
<keyword evidence="1" id="KW-0472">Membrane</keyword>
<dbReference type="OrthoDB" id="7870017at2"/>
<dbReference type="AlphaFoldDB" id="A0A5K7Z154"/>
<name>A0A5K7Z154_9BACT</name>
<evidence type="ECO:0000313" key="3">
    <source>
        <dbReference type="Proteomes" id="UP000427769"/>
    </source>
</evidence>
<protein>
    <submittedName>
        <fullName evidence="2">AzlD family membrane protein</fullName>
    </submittedName>
</protein>
<evidence type="ECO:0000256" key="1">
    <source>
        <dbReference type="SAM" id="Phobius"/>
    </source>
</evidence>
<dbReference type="Pfam" id="PF05437">
    <property type="entry name" value="AzlD"/>
    <property type="match status" value="1"/>
</dbReference>
<proteinExistence type="predicted"/>
<sequence>MADYLLLLVGMGLVTYLPRWLPLHYLSRRSLPEWFVQWLELIPAAILSALLLPALILDNDPRTLDLLRPELWVAIPTFAFAWWKRSLGGTVVVGMLLFWLAGKIDPQWLPWIS</sequence>
<keyword evidence="1" id="KW-1133">Transmembrane helix</keyword>
<dbReference type="EMBL" id="AP021875">
    <property type="protein sequence ID" value="BBO75426.1"/>
    <property type="molecule type" value="Genomic_DNA"/>
</dbReference>
<evidence type="ECO:0000313" key="2">
    <source>
        <dbReference type="EMBL" id="BBO75426.1"/>
    </source>
</evidence>
<feature type="transmembrane region" description="Helical" evidence="1">
    <location>
        <begin position="6"/>
        <end position="26"/>
    </location>
</feature>
<dbReference type="KEGG" id="dwd:DSCW_28430"/>
<dbReference type="Proteomes" id="UP000427769">
    <property type="component" value="Chromosome"/>
</dbReference>
<dbReference type="RefSeq" id="WP_155304349.1">
    <property type="nucleotide sequence ID" value="NZ_AP021875.1"/>
</dbReference>
<feature type="transmembrane region" description="Helical" evidence="1">
    <location>
        <begin position="38"/>
        <end position="57"/>
    </location>
</feature>
<gene>
    <name evidence="2" type="ORF">DSCW_28430</name>
</gene>